<evidence type="ECO:0000256" key="4">
    <source>
        <dbReference type="ARBA" id="ARBA00022692"/>
    </source>
</evidence>
<keyword evidence="2" id="KW-0813">Transport</keyword>
<evidence type="ECO:0000256" key="5">
    <source>
        <dbReference type="ARBA" id="ARBA00022989"/>
    </source>
</evidence>
<name>A0A6J6Q9S0_9ZZZZ</name>
<dbReference type="EMBL" id="CAEZYF010000002">
    <property type="protein sequence ID" value="CAB4708511.1"/>
    <property type="molecule type" value="Genomic_DNA"/>
</dbReference>
<dbReference type="PROSITE" id="PS50928">
    <property type="entry name" value="ABC_TM1"/>
    <property type="match status" value="1"/>
</dbReference>
<evidence type="ECO:0000313" key="9">
    <source>
        <dbReference type="EMBL" id="CAB4362728.1"/>
    </source>
</evidence>
<evidence type="ECO:0000259" key="8">
    <source>
        <dbReference type="PROSITE" id="PS50928"/>
    </source>
</evidence>
<dbReference type="InterPro" id="IPR000515">
    <property type="entry name" value="MetI-like"/>
</dbReference>
<evidence type="ECO:0000256" key="6">
    <source>
        <dbReference type="ARBA" id="ARBA00023136"/>
    </source>
</evidence>
<keyword evidence="4 7" id="KW-0812">Transmembrane</keyword>
<dbReference type="PANTHER" id="PTHR30151">
    <property type="entry name" value="ALKANE SULFONATE ABC TRANSPORTER-RELATED, MEMBRANE SUBUNIT"/>
    <property type="match status" value="1"/>
</dbReference>
<evidence type="ECO:0000256" key="3">
    <source>
        <dbReference type="ARBA" id="ARBA00022475"/>
    </source>
</evidence>
<proteinExistence type="predicted"/>
<evidence type="ECO:0000256" key="2">
    <source>
        <dbReference type="ARBA" id="ARBA00022448"/>
    </source>
</evidence>
<evidence type="ECO:0000313" key="13">
    <source>
        <dbReference type="EMBL" id="CAB4977538.1"/>
    </source>
</evidence>
<dbReference type="InterPro" id="IPR035906">
    <property type="entry name" value="MetI-like_sf"/>
</dbReference>
<dbReference type="EMBL" id="CAESGF010000002">
    <property type="protein sequence ID" value="CAB4362728.1"/>
    <property type="molecule type" value="Genomic_DNA"/>
</dbReference>
<keyword evidence="6 7" id="KW-0472">Membrane</keyword>
<feature type="transmembrane region" description="Helical" evidence="7">
    <location>
        <begin position="133"/>
        <end position="154"/>
    </location>
</feature>
<evidence type="ECO:0000313" key="11">
    <source>
        <dbReference type="EMBL" id="CAB4834436.1"/>
    </source>
</evidence>
<dbReference type="SUPFAM" id="SSF161098">
    <property type="entry name" value="MetI-like"/>
    <property type="match status" value="1"/>
</dbReference>
<evidence type="ECO:0000256" key="1">
    <source>
        <dbReference type="ARBA" id="ARBA00004651"/>
    </source>
</evidence>
<sequence length="297" mass="32269">MPTEPLIIAPGSESITDEELAGLDHLDAHLDTTESRWSRSWNAFWPKVAAIGLLVAVWQILYWSHWKKPYLLRSPREVWAVLWHDLGTAKQWDAIGTTMQRALIGFLLALAVGALVGLAVTASKHLRSAIGSLLAGLQTMPSIAWFPLAILLLGLTEDSIRFVVVIGAAPAIANGVISGIDSSPPLLRRAGRSMGASRVAMYRDFLLPGAMPSLVSGLKLGWAFAWRSLMAGELLVMIPGHQSIGLRLEHARELSDGARVIASMIVIALIGILMDSLVLSRLERRVLRTRGLGAQTR</sequence>
<evidence type="ECO:0000313" key="12">
    <source>
        <dbReference type="EMBL" id="CAB4912178.1"/>
    </source>
</evidence>
<dbReference type="EMBL" id="CAFAAV010000258">
    <property type="protein sequence ID" value="CAB4834436.1"/>
    <property type="molecule type" value="Genomic_DNA"/>
</dbReference>
<comment type="subcellular location">
    <subcellularLocation>
        <location evidence="1">Cell membrane</location>
        <topology evidence="1">Multi-pass membrane protein</topology>
    </subcellularLocation>
</comment>
<dbReference type="Gene3D" id="1.10.3720.10">
    <property type="entry name" value="MetI-like"/>
    <property type="match status" value="1"/>
</dbReference>
<reference evidence="10" key="1">
    <citation type="submission" date="2020-05" db="EMBL/GenBank/DDBJ databases">
        <authorList>
            <person name="Chiriac C."/>
            <person name="Salcher M."/>
            <person name="Ghai R."/>
            <person name="Kavagutti S V."/>
        </authorList>
    </citation>
    <scope>NUCLEOTIDE SEQUENCE</scope>
</reference>
<dbReference type="GO" id="GO:0055085">
    <property type="term" value="P:transmembrane transport"/>
    <property type="evidence" value="ECO:0007669"/>
    <property type="project" value="InterPro"/>
</dbReference>
<keyword evidence="3" id="KW-1003">Cell membrane</keyword>
<dbReference type="PANTHER" id="PTHR30151:SF40">
    <property type="entry name" value="TRANSPORT SYSTEM INTEGRAL MEMBRANE PROTEIN"/>
    <property type="match status" value="1"/>
</dbReference>
<dbReference type="GO" id="GO:0005886">
    <property type="term" value="C:plasma membrane"/>
    <property type="evidence" value="ECO:0007669"/>
    <property type="project" value="UniProtKB-SubCell"/>
</dbReference>
<feature type="transmembrane region" description="Helical" evidence="7">
    <location>
        <begin position="260"/>
        <end position="280"/>
    </location>
</feature>
<feature type="domain" description="ABC transmembrane type-1" evidence="8">
    <location>
        <begin position="95"/>
        <end position="278"/>
    </location>
</feature>
<feature type="transmembrane region" description="Helical" evidence="7">
    <location>
        <begin position="160"/>
        <end position="180"/>
    </location>
</feature>
<feature type="transmembrane region" description="Helical" evidence="7">
    <location>
        <begin position="102"/>
        <end position="121"/>
    </location>
</feature>
<dbReference type="EMBL" id="CAFBOL010000009">
    <property type="protein sequence ID" value="CAB4977538.1"/>
    <property type="molecule type" value="Genomic_DNA"/>
</dbReference>
<dbReference type="CDD" id="cd06261">
    <property type="entry name" value="TM_PBP2"/>
    <property type="match status" value="1"/>
</dbReference>
<dbReference type="Pfam" id="PF00528">
    <property type="entry name" value="BPD_transp_1"/>
    <property type="match status" value="1"/>
</dbReference>
<keyword evidence="5 7" id="KW-1133">Transmembrane helix</keyword>
<feature type="transmembrane region" description="Helical" evidence="7">
    <location>
        <begin position="44"/>
        <end position="63"/>
    </location>
</feature>
<dbReference type="EMBL" id="CAFBMT010000001">
    <property type="protein sequence ID" value="CAB4912178.1"/>
    <property type="molecule type" value="Genomic_DNA"/>
</dbReference>
<protein>
    <submittedName>
        <fullName evidence="10">Unannotated protein</fullName>
    </submittedName>
</protein>
<evidence type="ECO:0000256" key="7">
    <source>
        <dbReference type="SAM" id="Phobius"/>
    </source>
</evidence>
<dbReference type="AlphaFoldDB" id="A0A6J6Q9S0"/>
<gene>
    <name evidence="10" type="ORF">UFOPK2656_00511</name>
    <name evidence="11" type="ORF">UFOPK3099_02525</name>
    <name evidence="12" type="ORF">UFOPK3651_00279</name>
    <name evidence="13" type="ORF">UFOPK3931_00591</name>
    <name evidence="9" type="ORF">UFOPK4189_00508</name>
</gene>
<accession>A0A6J6Q9S0</accession>
<evidence type="ECO:0000313" key="10">
    <source>
        <dbReference type="EMBL" id="CAB4708511.1"/>
    </source>
</evidence>
<feature type="transmembrane region" description="Helical" evidence="7">
    <location>
        <begin position="201"/>
        <end position="225"/>
    </location>
</feature>
<organism evidence="10">
    <name type="scientific">freshwater metagenome</name>
    <dbReference type="NCBI Taxonomy" id="449393"/>
    <lineage>
        <taxon>unclassified sequences</taxon>
        <taxon>metagenomes</taxon>
        <taxon>ecological metagenomes</taxon>
    </lineage>
</organism>